<feature type="domain" description="Mur ligase C-terminal" evidence="11">
    <location>
        <begin position="313"/>
        <end position="424"/>
    </location>
</feature>
<keyword evidence="9 10" id="KW-0961">Cell wall biogenesis/degradation</keyword>
<keyword evidence="6 9" id="KW-0547">Nucleotide-binding</keyword>
<dbReference type="InterPro" id="IPR004101">
    <property type="entry name" value="Mur_ligase_C"/>
</dbReference>
<dbReference type="InterPro" id="IPR005762">
    <property type="entry name" value="MurD"/>
</dbReference>
<dbReference type="Gene3D" id="3.40.1190.10">
    <property type="entry name" value="Mur-like, catalytic domain"/>
    <property type="match status" value="1"/>
</dbReference>
<evidence type="ECO:0000256" key="3">
    <source>
        <dbReference type="ARBA" id="ARBA00022490"/>
    </source>
</evidence>
<comment type="function">
    <text evidence="9 10">Cell wall formation. Catalyzes the addition of glutamate to the nucleotide precursor UDP-N-acetylmuramoyl-L-alanine (UMA).</text>
</comment>
<gene>
    <name evidence="9 13" type="primary">murD</name>
    <name evidence="13" type="ORF">METESE_15810</name>
</gene>
<dbReference type="GO" id="GO:0071555">
    <property type="term" value="P:cell wall organization"/>
    <property type="evidence" value="ECO:0007669"/>
    <property type="project" value="UniProtKB-KW"/>
</dbReference>
<feature type="domain" description="Mur ligase central" evidence="12">
    <location>
        <begin position="113"/>
        <end position="291"/>
    </location>
</feature>
<dbReference type="RefSeq" id="WP_316411470.1">
    <property type="nucleotide sequence ID" value="NZ_AP027081.1"/>
</dbReference>
<comment type="pathway">
    <text evidence="2 9 10">Cell wall biogenesis; peptidoglycan biosynthesis.</text>
</comment>
<evidence type="ECO:0000313" key="13">
    <source>
        <dbReference type="EMBL" id="BDU76623.1"/>
    </source>
</evidence>
<dbReference type="PANTHER" id="PTHR43692">
    <property type="entry name" value="UDP-N-ACETYLMURAMOYLALANINE--D-GLUTAMATE LIGASE"/>
    <property type="match status" value="1"/>
</dbReference>
<evidence type="ECO:0000256" key="6">
    <source>
        <dbReference type="ARBA" id="ARBA00022741"/>
    </source>
</evidence>
<protein>
    <recommendedName>
        <fullName evidence="9 10">UDP-N-acetylmuramoylalanine--D-glutamate ligase</fullName>
        <ecNumber evidence="9 10">6.3.2.9</ecNumber>
    </recommendedName>
    <alternativeName>
        <fullName evidence="9">D-glutamic acid-adding enzyme</fullName>
    </alternativeName>
    <alternativeName>
        <fullName evidence="9">UDP-N-acetylmuramoyl-L-alanyl-D-glutamate synthetase</fullName>
    </alternativeName>
</protein>
<dbReference type="Gene3D" id="3.40.50.720">
    <property type="entry name" value="NAD(P)-binding Rossmann-like Domain"/>
    <property type="match status" value="1"/>
</dbReference>
<evidence type="ECO:0000259" key="12">
    <source>
        <dbReference type="Pfam" id="PF08245"/>
    </source>
</evidence>
<dbReference type="GO" id="GO:0008764">
    <property type="term" value="F:UDP-N-acetylmuramoylalanine-D-glutamate ligase activity"/>
    <property type="evidence" value="ECO:0007669"/>
    <property type="project" value="UniProtKB-UniRule"/>
</dbReference>
<keyword evidence="4 9" id="KW-0436">Ligase</keyword>
<dbReference type="GO" id="GO:0004326">
    <property type="term" value="F:tetrahydrofolylpolyglutamate synthase activity"/>
    <property type="evidence" value="ECO:0007669"/>
    <property type="project" value="InterPro"/>
</dbReference>
<name>A0AA48HE73_9BACT</name>
<keyword evidence="3 9" id="KW-0963">Cytoplasm</keyword>
<keyword evidence="14" id="KW-1185">Reference proteome</keyword>
<evidence type="ECO:0000256" key="2">
    <source>
        <dbReference type="ARBA" id="ARBA00004752"/>
    </source>
</evidence>
<accession>A0AA48HE73</accession>
<evidence type="ECO:0000256" key="8">
    <source>
        <dbReference type="ARBA" id="ARBA00023306"/>
    </source>
</evidence>
<sequence length="450" mass="47137">MGRVVVVGAGRSGLGAAGHLAASGREVVLTEGKPGPDPAAAELLSNLGVLAVWGSHPLCLLDDCEEVVLSPGVSPAIPFAQEAAARGIPVTGELELAHRALRARGDGAVILAVTGTNGKSTTTDLTAHLLKTSGLPTRACGNLGIPLVEAIAGAEPGTRFALECSSYQLETVRDFKAEAAAALNLTPDHLARHGTLEAYRAAKVRIFQHQTPEDLRLTPLADPAFEALAPGHGLSARFGWTCPDGPGAWCDDHGTLWLRDTHGEHPLVNRSRLLIPGDHNVENALAAAVLAERGGAELDAIREGLRTYPGLAHRIALCGERDGVEAYNDSKGTNVDATLIAIRALPGPLVLLLGGQGKGTGYGPLRGALEGKLRRLIFLGEDIPRLEADLGDLPHTSIQAFDEAVEAALALAEPGDQVLLSPACASFDQFRNFEARGERFEALVKAWSRG</sequence>
<reference evidence="13" key="1">
    <citation type="journal article" date="2023" name="Int. J. Syst. Evol. Microbiol.">
        <title>Mesoterricola silvestris gen. nov., sp. nov., Mesoterricola sediminis sp. nov., Geothrix oryzae sp. nov., Geothrix edaphica sp. nov., Geothrix rubra sp. nov., and Geothrix limicola sp. nov., six novel members of Acidobacteriota isolated from soils.</title>
        <authorList>
            <person name="Itoh H."/>
            <person name="Sugisawa Y."/>
            <person name="Mise K."/>
            <person name="Xu Z."/>
            <person name="Kuniyasu M."/>
            <person name="Ushijima N."/>
            <person name="Kawano K."/>
            <person name="Kobayashi E."/>
            <person name="Shiratori Y."/>
            <person name="Masuda Y."/>
            <person name="Senoo K."/>
        </authorList>
    </citation>
    <scope>NUCLEOTIDE SEQUENCE</scope>
    <source>
        <strain evidence="13">W786</strain>
    </source>
</reference>
<feature type="binding site" evidence="9">
    <location>
        <begin position="115"/>
        <end position="121"/>
    </location>
    <ligand>
        <name>ATP</name>
        <dbReference type="ChEBI" id="CHEBI:30616"/>
    </ligand>
</feature>
<keyword evidence="5 9" id="KW-0132">Cell division</keyword>
<dbReference type="Proteomes" id="UP001228113">
    <property type="component" value="Chromosome"/>
</dbReference>
<keyword evidence="7 9" id="KW-0067">ATP-binding</keyword>
<evidence type="ECO:0000256" key="7">
    <source>
        <dbReference type="ARBA" id="ARBA00022840"/>
    </source>
</evidence>
<comment type="subcellular location">
    <subcellularLocation>
        <location evidence="1 9 10">Cytoplasm</location>
    </subcellularLocation>
</comment>
<organism evidence="13 14">
    <name type="scientific">Mesoterricola sediminis</name>
    <dbReference type="NCBI Taxonomy" id="2927980"/>
    <lineage>
        <taxon>Bacteria</taxon>
        <taxon>Pseudomonadati</taxon>
        <taxon>Acidobacteriota</taxon>
        <taxon>Holophagae</taxon>
        <taxon>Holophagales</taxon>
        <taxon>Holophagaceae</taxon>
        <taxon>Mesoterricola</taxon>
    </lineage>
</organism>
<keyword evidence="9 10" id="KW-0133">Cell shape</keyword>
<dbReference type="InterPro" id="IPR013221">
    <property type="entry name" value="Mur_ligase_cen"/>
</dbReference>
<comment type="similarity">
    <text evidence="9">Belongs to the MurCDEF family.</text>
</comment>
<dbReference type="Gene3D" id="3.90.190.20">
    <property type="entry name" value="Mur ligase, C-terminal domain"/>
    <property type="match status" value="1"/>
</dbReference>
<evidence type="ECO:0000259" key="11">
    <source>
        <dbReference type="Pfam" id="PF02875"/>
    </source>
</evidence>
<dbReference type="Pfam" id="PF02875">
    <property type="entry name" value="Mur_ligase_C"/>
    <property type="match status" value="1"/>
</dbReference>
<evidence type="ECO:0000256" key="1">
    <source>
        <dbReference type="ARBA" id="ARBA00004496"/>
    </source>
</evidence>
<dbReference type="PANTHER" id="PTHR43692:SF1">
    <property type="entry name" value="UDP-N-ACETYLMURAMOYLALANINE--D-GLUTAMATE LIGASE"/>
    <property type="match status" value="1"/>
</dbReference>
<dbReference type="NCBIfam" id="TIGR01087">
    <property type="entry name" value="murD"/>
    <property type="match status" value="1"/>
</dbReference>
<dbReference type="GO" id="GO:0008360">
    <property type="term" value="P:regulation of cell shape"/>
    <property type="evidence" value="ECO:0007669"/>
    <property type="project" value="UniProtKB-KW"/>
</dbReference>
<keyword evidence="9 10" id="KW-0573">Peptidoglycan synthesis</keyword>
<dbReference type="Pfam" id="PF08245">
    <property type="entry name" value="Mur_ligase_M"/>
    <property type="match status" value="1"/>
</dbReference>
<evidence type="ECO:0000256" key="5">
    <source>
        <dbReference type="ARBA" id="ARBA00022618"/>
    </source>
</evidence>
<dbReference type="InterPro" id="IPR036615">
    <property type="entry name" value="Mur_ligase_C_dom_sf"/>
</dbReference>
<evidence type="ECO:0000256" key="10">
    <source>
        <dbReference type="RuleBase" id="RU003664"/>
    </source>
</evidence>
<dbReference type="GO" id="GO:0005524">
    <property type="term" value="F:ATP binding"/>
    <property type="evidence" value="ECO:0007669"/>
    <property type="project" value="UniProtKB-UniRule"/>
</dbReference>
<dbReference type="GO" id="GO:0005737">
    <property type="term" value="C:cytoplasm"/>
    <property type="evidence" value="ECO:0007669"/>
    <property type="project" value="UniProtKB-SubCell"/>
</dbReference>
<proteinExistence type="inferred from homology"/>
<comment type="catalytic activity">
    <reaction evidence="9 10">
        <text>UDP-N-acetyl-alpha-D-muramoyl-L-alanine + D-glutamate + ATP = UDP-N-acetyl-alpha-D-muramoyl-L-alanyl-D-glutamate + ADP + phosphate + H(+)</text>
        <dbReference type="Rhea" id="RHEA:16429"/>
        <dbReference type="ChEBI" id="CHEBI:15378"/>
        <dbReference type="ChEBI" id="CHEBI:29986"/>
        <dbReference type="ChEBI" id="CHEBI:30616"/>
        <dbReference type="ChEBI" id="CHEBI:43474"/>
        <dbReference type="ChEBI" id="CHEBI:83898"/>
        <dbReference type="ChEBI" id="CHEBI:83900"/>
        <dbReference type="ChEBI" id="CHEBI:456216"/>
        <dbReference type="EC" id="6.3.2.9"/>
    </reaction>
</comment>
<dbReference type="PROSITE" id="PS01011">
    <property type="entry name" value="FOLYLPOLYGLU_SYNT_1"/>
    <property type="match status" value="1"/>
</dbReference>
<evidence type="ECO:0000313" key="14">
    <source>
        <dbReference type="Proteomes" id="UP001228113"/>
    </source>
</evidence>
<dbReference type="Pfam" id="PF21799">
    <property type="entry name" value="MurD-like_N"/>
    <property type="match status" value="1"/>
</dbReference>
<dbReference type="SUPFAM" id="SSF53244">
    <property type="entry name" value="MurD-like peptide ligases, peptide-binding domain"/>
    <property type="match status" value="1"/>
</dbReference>
<dbReference type="HAMAP" id="MF_00639">
    <property type="entry name" value="MurD"/>
    <property type="match status" value="1"/>
</dbReference>
<dbReference type="KEGG" id="msea:METESE_15810"/>
<dbReference type="GO" id="GO:0051301">
    <property type="term" value="P:cell division"/>
    <property type="evidence" value="ECO:0007669"/>
    <property type="project" value="UniProtKB-KW"/>
</dbReference>
<dbReference type="SUPFAM" id="SSF51984">
    <property type="entry name" value="MurCD N-terminal domain"/>
    <property type="match status" value="1"/>
</dbReference>
<dbReference type="GO" id="GO:0009252">
    <property type="term" value="P:peptidoglycan biosynthetic process"/>
    <property type="evidence" value="ECO:0007669"/>
    <property type="project" value="UniProtKB-UniRule"/>
</dbReference>
<dbReference type="EC" id="6.3.2.9" evidence="9 10"/>
<dbReference type="EMBL" id="AP027081">
    <property type="protein sequence ID" value="BDU76623.1"/>
    <property type="molecule type" value="Genomic_DNA"/>
</dbReference>
<dbReference type="AlphaFoldDB" id="A0AA48HE73"/>
<dbReference type="SUPFAM" id="SSF53623">
    <property type="entry name" value="MurD-like peptide ligases, catalytic domain"/>
    <property type="match status" value="1"/>
</dbReference>
<evidence type="ECO:0000256" key="9">
    <source>
        <dbReference type="HAMAP-Rule" id="MF_00639"/>
    </source>
</evidence>
<evidence type="ECO:0000256" key="4">
    <source>
        <dbReference type="ARBA" id="ARBA00022598"/>
    </source>
</evidence>
<keyword evidence="8 9" id="KW-0131">Cell cycle</keyword>
<dbReference type="InterPro" id="IPR036565">
    <property type="entry name" value="Mur-like_cat_sf"/>
</dbReference>
<dbReference type="InterPro" id="IPR018109">
    <property type="entry name" value="Folylpolyglutamate_synth_CS"/>
</dbReference>